<dbReference type="RefSeq" id="XP_026742473.1">
    <property type="nucleotide sequence ID" value="XM_026886672.1"/>
</dbReference>
<name>A0A7E5WP33_TRINI</name>
<dbReference type="CDD" id="cd09487">
    <property type="entry name" value="SAM_superfamily"/>
    <property type="match status" value="1"/>
</dbReference>
<evidence type="ECO:0000259" key="2">
    <source>
        <dbReference type="PROSITE" id="PS50105"/>
    </source>
</evidence>
<gene>
    <name evidence="4" type="primary">LOC113504411</name>
</gene>
<dbReference type="SUPFAM" id="SSF47769">
    <property type="entry name" value="SAM/Pointed domain"/>
    <property type="match status" value="1"/>
</dbReference>
<dbReference type="Proteomes" id="UP000322000">
    <property type="component" value="Chromosome 22"/>
</dbReference>
<reference evidence="4" key="1">
    <citation type="submission" date="2025-08" db="UniProtKB">
        <authorList>
            <consortium name="RefSeq"/>
        </authorList>
    </citation>
    <scope>IDENTIFICATION</scope>
</reference>
<dbReference type="InParanoid" id="A0A7E5WP33"/>
<feature type="transmembrane region" description="Helical" evidence="1">
    <location>
        <begin position="179"/>
        <end position="196"/>
    </location>
</feature>
<dbReference type="AlphaFoldDB" id="A0A7E5WP33"/>
<keyword evidence="1" id="KW-0812">Transmembrane</keyword>
<dbReference type="KEGG" id="tnl:113504411"/>
<keyword evidence="1" id="KW-1133">Transmembrane helix</keyword>
<dbReference type="PROSITE" id="PS50105">
    <property type="entry name" value="SAM_DOMAIN"/>
    <property type="match status" value="1"/>
</dbReference>
<dbReference type="OrthoDB" id="448455at2759"/>
<protein>
    <submittedName>
        <fullName evidence="4">Uncharacterized protein LOC113504411</fullName>
    </submittedName>
</protein>
<proteinExistence type="predicted"/>
<dbReference type="InterPro" id="IPR001660">
    <property type="entry name" value="SAM"/>
</dbReference>
<organism evidence="3 4">
    <name type="scientific">Trichoplusia ni</name>
    <name type="common">Cabbage looper</name>
    <dbReference type="NCBI Taxonomy" id="7111"/>
    <lineage>
        <taxon>Eukaryota</taxon>
        <taxon>Metazoa</taxon>
        <taxon>Ecdysozoa</taxon>
        <taxon>Arthropoda</taxon>
        <taxon>Hexapoda</taxon>
        <taxon>Insecta</taxon>
        <taxon>Pterygota</taxon>
        <taxon>Neoptera</taxon>
        <taxon>Endopterygota</taxon>
        <taxon>Lepidoptera</taxon>
        <taxon>Glossata</taxon>
        <taxon>Ditrysia</taxon>
        <taxon>Noctuoidea</taxon>
        <taxon>Noctuidae</taxon>
        <taxon>Plusiinae</taxon>
        <taxon>Trichoplusia</taxon>
    </lineage>
</organism>
<dbReference type="GeneID" id="113504411"/>
<keyword evidence="1" id="KW-0472">Membrane</keyword>
<evidence type="ECO:0000256" key="1">
    <source>
        <dbReference type="SAM" id="Phobius"/>
    </source>
</evidence>
<evidence type="ECO:0000313" key="4">
    <source>
        <dbReference type="RefSeq" id="XP_026742473.1"/>
    </source>
</evidence>
<feature type="domain" description="SAM" evidence="2">
    <location>
        <begin position="21"/>
        <end position="81"/>
    </location>
</feature>
<evidence type="ECO:0000313" key="3">
    <source>
        <dbReference type="Proteomes" id="UP000322000"/>
    </source>
</evidence>
<accession>A0A7E5WP33</accession>
<keyword evidence="3" id="KW-1185">Reference proteome</keyword>
<dbReference type="Gene3D" id="1.10.150.50">
    <property type="entry name" value="Transcription Factor, Ets-1"/>
    <property type="match status" value="1"/>
</dbReference>
<dbReference type="InterPro" id="IPR013761">
    <property type="entry name" value="SAM/pointed_sf"/>
</dbReference>
<sequence>MTDTTKMVTEYNEIDSAKFEDTISSILCGLGAQKYIDIFKKQNIDQYSLAELSEEDLIKLGVDDADVRSQLMEHAKLIPAYDEASIIMPNLGPIEIVDVFEECTLLLHRIHLSMVANNTALTKTKKVSDCLLYKDKYASNIALATLSEISNILNSMDNAVHTQLQLTTKQGMNSKKKKLIVGTVGSAVIAILAFLLKRSLKQLE</sequence>
<dbReference type="Pfam" id="PF07647">
    <property type="entry name" value="SAM_2"/>
    <property type="match status" value="1"/>
</dbReference>